<dbReference type="GO" id="GO:0043039">
    <property type="term" value="P:tRNA aminoacylation"/>
    <property type="evidence" value="ECO:0007669"/>
    <property type="project" value="InterPro"/>
</dbReference>
<dbReference type="VEuPathDB" id="PlasmoDB:PmUG01_14066300"/>
<evidence type="ECO:0000256" key="5">
    <source>
        <dbReference type="ARBA" id="ARBA00023146"/>
    </source>
</evidence>
<keyword evidence="2" id="KW-0547">Nucleotide-binding</keyword>
<dbReference type="OMA" id="IKNHPIH"/>
<dbReference type="AlphaFoldDB" id="A0A1D3TF68"/>
<dbReference type="EMBL" id="LT594635">
    <property type="protein sequence ID" value="SCP03603.1"/>
    <property type="molecule type" value="Genomic_DNA"/>
</dbReference>
<dbReference type="GO" id="GO:0006412">
    <property type="term" value="P:translation"/>
    <property type="evidence" value="ECO:0007669"/>
    <property type="project" value="UniProtKB-KW"/>
</dbReference>
<reference evidence="8 9" key="1">
    <citation type="submission" date="2016-06" db="EMBL/GenBank/DDBJ databases">
        <authorList>
            <consortium name="Pathogen Informatics"/>
        </authorList>
    </citation>
    <scope>NUCLEOTIDE SEQUENCE [LARGE SCALE GENOMIC DNA]</scope>
</reference>
<dbReference type="OrthoDB" id="4457at2759"/>
<keyword evidence="1 8" id="KW-0436">Ligase</keyword>
<dbReference type="GO" id="GO:0000049">
    <property type="term" value="F:tRNA binding"/>
    <property type="evidence" value="ECO:0007669"/>
    <property type="project" value="InterPro"/>
</dbReference>
<dbReference type="PROSITE" id="PS50862">
    <property type="entry name" value="AA_TRNA_LIGASE_II"/>
    <property type="match status" value="1"/>
</dbReference>
<dbReference type="Proteomes" id="UP000219813">
    <property type="component" value="Chromosome 14"/>
</dbReference>
<keyword evidence="5" id="KW-0030">Aminoacyl-tRNA synthetase</keyword>
<dbReference type="InterPro" id="IPR045864">
    <property type="entry name" value="aa-tRNA-synth_II/BPL/LPL"/>
</dbReference>
<name>A0A1D3TF68_PLAMA</name>
<dbReference type="InterPro" id="IPR002319">
    <property type="entry name" value="Phenylalanyl-tRNA_Synthase"/>
</dbReference>
<keyword evidence="3" id="KW-0067">ATP-binding</keyword>
<keyword evidence="9" id="KW-1185">Reference proteome</keyword>
<dbReference type="Gene3D" id="3.30.930.10">
    <property type="entry name" value="Bira Bifunctional Protein, Domain 2"/>
    <property type="match status" value="1"/>
</dbReference>
<evidence type="ECO:0000256" key="6">
    <source>
        <dbReference type="SAM" id="SignalP"/>
    </source>
</evidence>
<dbReference type="GO" id="GO:0004812">
    <property type="term" value="F:aminoacyl-tRNA ligase activity"/>
    <property type="evidence" value="ECO:0007669"/>
    <property type="project" value="UniProtKB-KW"/>
</dbReference>
<sequence>MLFFFLLLRLITLFLLTKRSKAYSSGSGSSSSSNKKPCKHVSKIVLTKLNNKYRIKEDIINYNRFKYVYNIKNHPIHVVTESLVNFLKTRMPFCLVYNKCPLYDSNLCFKDILIKDKNDTTSLKNNFYFSSSYLYIPQATSLFPYIYELLNGVGIYQGEKKINIGEKKDKKKHNCNNEEYACSVKMYDEDANFVGKLKNEKNLNKEKNTKGVNLSFGESALYNDVEKGYDKNLNESELYNKSSSTNQVPYTHLDDLNNKSINYFHNEKDNFVIVSNVFRKDNIDKLHFPFFTQMDVYIKIKNELIDKRKQLVYFLSDMLSNIFGHTYKWRIKKDTFDFTKYSLQAEIFYNNKWIEILGSGILRKKIIFQKIRKYDIHDYLAVGLGLDRIAMILFDINRIRNLYLYISNTERNSISQKGTSNLETEEHALGKGELEKDQLGKERLGKNSNRIKTTQLYDGKLYNSSYVKDNKFSIETMSEAKNGQGVIRGAEHNILNNSPKKEGIKLKDELNKSFKRNTRMNEKKRNEDFLYFINLYNIKNEERHLSFYASSQWNSQMFIKSIYNFKNIKNINFLKNILLLDKFFNSNCNRMSYTYKFVYAAGANIKEQQTFRNYVKDVHEQVVERIANMYDISIR</sequence>
<gene>
    <name evidence="8" type="primary">PmUG01_14066300</name>
    <name evidence="8" type="ORF">PMUG01_14066300</name>
</gene>
<keyword evidence="6" id="KW-0732">Signal</keyword>
<dbReference type="Pfam" id="PF01409">
    <property type="entry name" value="tRNA-synt_2d"/>
    <property type="match status" value="1"/>
</dbReference>
<dbReference type="SUPFAM" id="SSF55681">
    <property type="entry name" value="Class II aaRS and biotin synthetases"/>
    <property type="match status" value="1"/>
</dbReference>
<feature type="chain" id="PRO_5008921450" evidence="6">
    <location>
        <begin position="23"/>
        <end position="635"/>
    </location>
</feature>
<dbReference type="GO" id="GO:0005524">
    <property type="term" value="F:ATP binding"/>
    <property type="evidence" value="ECO:0007669"/>
    <property type="project" value="UniProtKB-KW"/>
</dbReference>
<proteinExistence type="predicted"/>
<evidence type="ECO:0000256" key="2">
    <source>
        <dbReference type="ARBA" id="ARBA00022741"/>
    </source>
</evidence>
<dbReference type="InterPro" id="IPR006195">
    <property type="entry name" value="aa-tRNA-synth_II"/>
</dbReference>
<evidence type="ECO:0000259" key="7">
    <source>
        <dbReference type="PROSITE" id="PS50862"/>
    </source>
</evidence>
<feature type="domain" description="Aminoacyl-transfer RNA synthetases class-II family profile" evidence="7">
    <location>
        <begin position="275"/>
        <end position="395"/>
    </location>
</feature>
<evidence type="ECO:0000313" key="8">
    <source>
        <dbReference type="EMBL" id="SCP03603.1"/>
    </source>
</evidence>
<evidence type="ECO:0000256" key="3">
    <source>
        <dbReference type="ARBA" id="ARBA00022840"/>
    </source>
</evidence>
<accession>A0A1D3TF68</accession>
<keyword evidence="4" id="KW-0648">Protein biosynthesis</keyword>
<evidence type="ECO:0000256" key="1">
    <source>
        <dbReference type="ARBA" id="ARBA00022598"/>
    </source>
</evidence>
<feature type="signal peptide" evidence="6">
    <location>
        <begin position="1"/>
        <end position="22"/>
    </location>
</feature>
<evidence type="ECO:0000256" key="4">
    <source>
        <dbReference type="ARBA" id="ARBA00022917"/>
    </source>
</evidence>
<evidence type="ECO:0000313" key="9">
    <source>
        <dbReference type="Proteomes" id="UP000219813"/>
    </source>
</evidence>
<dbReference type="RefSeq" id="XP_028864556.1">
    <property type="nucleotide sequence ID" value="XM_029008248.1"/>
</dbReference>
<organism evidence="8 9">
    <name type="scientific">Plasmodium malariae</name>
    <dbReference type="NCBI Taxonomy" id="5858"/>
    <lineage>
        <taxon>Eukaryota</taxon>
        <taxon>Sar</taxon>
        <taxon>Alveolata</taxon>
        <taxon>Apicomplexa</taxon>
        <taxon>Aconoidasida</taxon>
        <taxon>Haemosporida</taxon>
        <taxon>Plasmodiidae</taxon>
        <taxon>Plasmodium</taxon>
        <taxon>Plasmodium (Plasmodium)</taxon>
    </lineage>
</organism>
<dbReference type="GeneID" id="39871974"/>
<dbReference type="KEGG" id="pmal:PMUG01_14066300"/>
<protein>
    <submittedName>
        <fullName evidence="8">Phenylalanine--tRNA ligase, putative</fullName>
    </submittedName>
</protein>